<evidence type="ECO:0000256" key="3">
    <source>
        <dbReference type="ARBA" id="ARBA00023135"/>
    </source>
</evidence>
<dbReference type="VEuPathDB" id="CryptoDB:Cvel_19919"/>
<name>A0A0G4G383_9ALVE</name>
<dbReference type="PANTHER" id="PTHR17453">
    <property type="entry name" value="SIGNAL RECOGNITION PARTICLE 19 KD PROTEIN"/>
    <property type="match status" value="1"/>
</dbReference>
<dbReference type="Pfam" id="PF01922">
    <property type="entry name" value="SRP19"/>
    <property type="match status" value="1"/>
</dbReference>
<dbReference type="PhylomeDB" id="A0A0G4G383"/>
<dbReference type="GO" id="GO:0006617">
    <property type="term" value="P:SRP-dependent cotranslational protein targeting to membrane, signal sequence recognition"/>
    <property type="evidence" value="ECO:0007669"/>
    <property type="project" value="TreeGrafter"/>
</dbReference>
<proteinExistence type="predicted"/>
<evidence type="ECO:0000256" key="4">
    <source>
        <dbReference type="ARBA" id="ARBA00023274"/>
    </source>
</evidence>
<keyword evidence="2" id="KW-0963">Cytoplasm</keyword>
<dbReference type="EMBL" id="CDMZ01000830">
    <property type="protein sequence ID" value="CEM22297.1"/>
    <property type="molecule type" value="Genomic_DNA"/>
</dbReference>
<gene>
    <name evidence="6" type="ORF">Cvel_19919</name>
</gene>
<keyword evidence="4" id="KW-0687">Ribonucleoprotein</keyword>
<evidence type="ECO:0008006" key="7">
    <source>
        <dbReference type="Google" id="ProtNLM"/>
    </source>
</evidence>
<sequence>MASASSSSSSKGAPIDTSRWLVIYPNYVDSKKTIAEGRRIAQSAAAETPTLIEMIDICKFFEIPVIPEDKSYPRDWLVRGRLRVQLKNEAGVFHNQELKCKMDLLKKMGELIPKLKSRAPGGAGGASASSSSGGGGKNKKKKGKK</sequence>
<dbReference type="InterPro" id="IPR036521">
    <property type="entry name" value="SRP19-like_sf"/>
</dbReference>
<evidence type="ECO:0000256" key="2">
    <source>
        <dbReference type="ARBA" id="ARBA00022490"/>
    </source>
</evidence>
<keyword evidence="3" id="KW-0733">Signal recognition particle</keyword>
<evidence type="ECO:0000256" key="1">
    <source>
        <dbReference type="ARBA" id="ARBA00004496"/>
    </source>
</evidence>
<dbReference type="AlphaFoldDB" id="A0A0G4G383"/>
<evidence type="ECO:0000313" key="6">
    <source>
        <dbReference type="EMBL" id="CEM22297.1"/>
    </source>
</evidence>
<organism evidence="6">
    <name type="scientific">Chromera velia CCMP2878</name>
    <dbReference type="NCBI Taxonomy" id="1169474"/>
    <lineage>
        <taxon>Eukaryota</taxon>
        <taxon>Sar</taxon>
        <taxon>Alveolata</taxon>
        <taxon>Colpodellida</taxon>
        <taxon>Chromeraceae</taxon>
        <taxon>Chromera</taxon>
    </lineage>
</organism>
<comment type="subcellular location">
    <subcellularLocation>
        <location evidence="1">Cytoplasm</location>
    </subcellularLocation>
</comment>
<dbReference type="PANTHER" id="PTHR17453:SF0">
    <property type="entry name" value="SIGNAL RECOGNITION PARTICLE 19 KDA PROTEIN"/>
    <property type="match status" value="1"/>
</dbReference>
<evidence type="ECO:0000256" key="5">
    <source>
        <dbReference type="SAM" id="MobiDB-lite"/>
    </source>
</evidence>
<feature type="region of interest" description="Disordered" evidence="5">
    <location>
        <begin position="115"/>
        <end position="145"/>
    </location>
</feature>
<dbReference type="GO" id="GO:0008312">
    <property type="term" value="F:7S RNA binding"/>
    <property type="evidence" value="ECO:0007669"/>
    <property type="project" value="InterPro"/>
</dbReference>
<dbReference type="SUPFAM" id="SSF69695">
    <property type="entry name" value="SRP19"/>
    <property type="match status" value="1"/>
</dbReference>
<dbReference type="GO" id="GO:0005786">
    <property type="term" value="C:signal recognition particle, endoplasmic reticulum targeting"/>
    <property type="evidence" value="ECO:0007669"/>
    <property type="project" value="UniProtKB-KW"/>
</dbReference>
<dbReference type="InterPro" id="IPR002778">
    <property type="entry name" value="Signal_recog_particle_SRP19"/>
</dbReference>
<protein>
    <recommendedName>
        <fullName evidence="7">Signal recognition particle 19 kDa protein</fullName>
    </recommendedName>
</protein>
<dbReference type="Gene3D" id="3.30.56.30">
    <property type="entry name" value="Signal recognition particle, SRP19-like subunit"/>
    <property type="match status" value="1"/>
</dbReference>
<accession>A0A0G4G383</accession>
<reference evidence="6" key="1">
    <citation type="submission" date="2014-11" db="EMBL/GenBank/DDBJ databases">
        <authorList>
            <person name="Otto D Thomas"/>
            <person name="Naeem Raeece"/>
        </authorList>
    </citation>
    <scope>NUCLEOTIDE SEQUENCE</scope>
</reference>